<name>A0A7X1TMC4_9MICC</name>
<dbReference type="AlphaFoldDB" id="A0A7X1TMC4"/>
<evidence type="ECO:0000313" key="2">
    <source>
        <dbReference type="EMBL" id="MPY09462.1"/>
    </source>
</evidence>
<evidence type="ECO:0000313" key="3">
    <source>
        <dbReference type="Proteomes" id="UP000326464"/>
    </source>
</evidence>
<comment type="caution">
    <text evidence="2">The sequence shown here is derived from an EMBL/GenBank/DDBJ whole genome shotgun (WGS) entry which is preliminary data.</text>
</comment>
<evidence type="ECO:0000259" key="1">
    <source>
        <dbReference type="Pfam" id="PF01882"/>
    </source>
</evidence>
<feature type="domain" description="DUF58" evidence="1">
    <location>
        <begin position="198"/>
        <end position="365"/>
    </location>
</feature>
<proteinExistence type="predicted"/>
<protein>
    <submittedName>
        <fullName evidence="2">DUF58 domain-containing protein</fullName>
    </submittedName>
</protein>
<dbReference type="OrthoDB" id="9776116at2"/>
<dbReference type="RefSeq" id="WP_152811865.1">
    <property type="nucleotide sequence ID" value="NZ_VJXX01000001.1"/>
</dbReference>
<dbReference type="EMBL" id="VJXX01000001">
    <property type="protein sequence ID" value="MPY09462.1"/>
    <property type="molecule type" value="Genomic_DNA"/>
</dbReference>
<accession>A0A7X1TMC4</accession>
<keyword evidence="3" id="KW-1185">Reference proteome</keyword>
<dbReference type="Pfam" id="PF01882">
    <property type="entry name" value="DUF58"/>
    <property type="match status" value="1"/>
</dbReference>
<organism evidence="2 3">
    <name type="scientific">Arthrobacter bussei</name>
    <dbReference type="NCBI Taxonomy" id="2594179"/>
    <lineage>
        <taxon>Bacteria</taxon>
        <taxon>Bacillati</taxon>
        <taxon>Actinomycetota</taxon>
        <taxon>Actinomycetes</taxon>
        <taxon>Micrococcales</taxon>
        <taxon>Micrococcaceae</taxon>
        <taxon>Arthrobacter</taxon>
    </lineage>
</organism>
<gene>
    <name evidence="2" type="ORF">FNH21_01775</name>
</gene>
<dbReference type="PANTHER" id="PTHR33608:SF14">
    <property type="entry name" value="POSSIBLE CONSERVED SECRETED PROTEIN"/>
    <property type="match status" value="1"/>
</dbReference>
<dbReference type="PANTHER" id="PTHR33608">
    <property type="entry name" value="BLL2464 PROTEIN"/>
    <property type="match status" value="1"/>
</dbReference>
<reference evidence="3" key="1">
    <citation type="submission" date="2019-07" db="EMBL/GenBank/DDBJ databases">
        <title>Arthrobacter KR32 sp. nov., isolated from mountain cheese made of cows milk.</title>
        <authorList>
            <person name="Flegler A."/>
        </authorList>
    </citation>
    <scope>NUCLEOTIDE SEQUENCE [LARGE SCALE GENOMIC DNA]</scope>
    <source>
        <strain evidence="3">KR32</strain>
    </source>
</reference>
<sequence>MADTPGGHSPGWALAVILTLVCVASGLVSGRPDTVALGAPLALLALAGRRTRIGTSARPSFSLDRRGQQEGGRLRLLLAPAGTDAATPRPGLVAAVLAAPGCPPDVLVLMEGEECPVLADGPLSGEVDVLSYGTFYLSPDLTHASAFDPAPPVRVSILPPVGPLLARPVSRRLVGLAGTHGSRRPGEGSELRTIAHLQPGDQLRRIDWRSTARRSTDQDRLMVRRSFADAEASVLLVIDQGHDLPASTSDWFAAGAPRLVTGSLHGARAAATTIAASYLAAGDRVGLDDLGGTRRALRTASGARHLEQVRARLAATAVVPRRRRRRDPVPPQGAVVVVLSVFLDPEPGRLLKLWHARGHVVIGVDCVPVLERTEATPAQERTVRLTLLRRRLLLEDLRRDGITVVDGSGVEGLLPFRDRPARQADPAVGPDLSLPTGFRLLARRGRPQGVRS</sequence>
<dbReference type="InterPro" id="IPR002881">
    <property type="entry name" value="DUF58"/>
</dbReference>
<dbReference type="Proteomes" id="UP000326464">
    <property type="component" value="Unassembled WGS sequence"/>
</dbReference>